<reference evidence="2 3" key="1">
    <citation type="journal article" date="2019" name="Int. J. Syst. Evol. Microbiol.">
        <title>The Global Catalogue of Microorganisms (GCM) 10K type strain sequencing project: providing services to taxonomists for standard genome sequencing and annotation.</title>
        <authorList>
            <consortium name="The Broad Institute Genomics Platform"/>
            <consortium name="The Broad Institute Genome Sequencing Center for Infectious Disease"/>
            <person name="Wu L."/>
            <person name="Ma J."/>
        </authorList>
    </citation>
    <scope>NUCLEOTIDE SEQUENCE [LARGE SCALE GENOMIC DNA]</scope>
    <source>
        <strain evidence="2 3">JCM 13002</strain>
    </source>
</reference>
<name>A0ABN1TL71_9ACTN</name>
<protein>
    <submittedName>
        <fullName evidence="2">Uncharacterized protein</fullName>
    </submittedName>
</protein>
<feature type="region of interest" description="Disordered" evidence="1">
    <location>
        <begin position="18"/>
        <end position="96"/>
    </location>
</feature>
<gene>
    <name evidence="2" type="ORF">GCM10009663_40400</name>
</gene>
<comment type="caution">
    <text evidence="2">The sequence shown here is derived from an EMBL/GenBank/DDBJ whole genome shotgun (WGS) entry which is preliminary data.</text>
</comment>
<evidence type="ECO:0000313" key="2">
    <source>
        <dbReference type="EMBL" id="GAA1092603.1"/>
    </source>
</evidence>
<accession>A0ABN1TL71</accession>
<dbReference type="Proteomes" id="UP001499987">
    <property type="component" value="Unassembled WGS sequence"/>
</dbReference>
<proteinExistence type="predicted"/>
<feature type="compositionally biased region" description="Basic and acidic residues" evidence="1">
    <location>
        <begin position="74"/>
        <end position="85"/>
    </location>
</feature>
<evidence type="ECO:0000313" key="3">
    <source>
        <dbReference type="Proteomes" id="UP001499987"/>
    </source>
</evidence>
<sequence>MAAAEQFGVQVAGEVLGAAPPRVGDQVQDGGTRGLGGWHPPTLAQPAHRPQAFGEVHLRGGTPGTRGGTSRPKAGGELRSSDVARRTNRGRPLLLS</sequence>
<keyword evidence="3" id="KW-1185">Reference proteome</keyword>
<evidence type="ECO:0000256" key="1">
    <source>
        <dbReference type="SAM" id="MobiDB-lite"/>
    </source>
</evidence>
<organism evidence="2 3">
    <name type="scientific">Kitasatospora arboriphila</name>
    <dbReference type="NCBI Taxonomy" id="258052"/>
    <lineage>
        <taxon>Bacteria</taxon>
        <taxon>Bacillati</taxon>
        <taxon>Actinomycetota</taxon>
        <taxon>Actinomycetes</taxon>
        <taxon>Kitasatosporales</taxon>
        <taxon>Streptomycetaceae</taxon>
        <taxon>Kitasatospora</taxon>
    </lineage>
</organism>
<dbReference type="EMBL" id="BAAALD010000038">
    <property type="protein sequence ID" value="GAA1092603.1"/>
    <property type="molecule type" value="Genomic_DNA"/>
</dbReference>